<gene>
    <name evidence="2" type="ORF">ACFOD6_07390</name>
</gene>
<dbReference type="Proteomes" id="UP001595445">
    <property type="component" value="Unassembled WGS sequence"/>
</dbReference>
<evidence type="ECO:0000256" key="1">
    <source>
        <dbReference type="SAM" id="MobiDB-lite"/>
    </source>
</evidence>
<accession>A0ABV7DUF4</accession>
<organism evidence="2 3">
    <name type="scientific">Tabrizicola soli</name>
    <dbReference type="NCBI Taxonomy" id="2185115"/>
    <lineage>
        <taxon>Bacteria</taxon>
        <taxon>Pseudomonadati</taxon>
        <taxon>Pseudomonadota</taxon>
        <taxon>Alphaproteobacteria</taxon>
        <taxon>Rhodobacterales</taxon>
        <taxon>Paracoccaceae</taxon>
        <taxon>Tabrizicola</taxon>
    </lineage>
</organism>
<feature type="compositionally biased region" description="Pro residues" evidence="1">
    <location>
        <begin position="54"/>
        <end position="67"/>
    </location>
</feature>
<feature type="region of interest" description="Disordered" evidence="1">
    <location>
        <begin position="1"/>
        <end position="71"/>
    </location>
</feature>
<feature type="compositionally biased region" description="Low complexity" evidence="1">
    <location>
        <begin position="16"/>
        <end position="53"/>
    </location>
</feature>
<dbReference type="EMBL" id="JBHRSM010000013">
    <property type="protein sequence ID" value="MFC3085869.1"/>
    <property type="molecule type" value="Genomic_DNA"/>
</dbReference>
<evidence type="ECO:0000313" key="3">
    <source>
        <dbReference type="Proteomes" id="UP001595445"/>
    </source>
</evidence>
<comment type="caution">
    <text evidence="2">The sequence shown here is derived from an EMBL/GenBank/DDBJ whole genome shotgun (WGS) entry which is preliminary data.</text>
</comment>
<reference evidence="3" key="1">
    <citation type="journal article" date="2019" name="Int. J. Syst. Evol. Microbiol.">
        <title>The Global Catalogue of Microorganisms (GCM) 10K type strain sequencing project: providing services to taxonomists for standard genome sequencing and annotation.</title>
        <authorList>
            <consortium name="The Broad Institute Genomics Platform"/>
            <consortium name="The Broad Institute Genome Sequencing Center for Infectious Disease"/>
            <person name="Wu L."/>
            <person name="Ma J."/>
        </authorList>
    </citation>
    <scope>NUCLEOTIDE SEQUENCE [LARGE SCALE GENOMIC DNA]</scope>
    <source>
        <strain evidence="3">KCTC 62102</strain>
    </source>
</reference>
<dbReference type="RefSeq" id="WP_197643203.1">
    <property type="nucleotide sequence ID" value="NZ_JAEACP010000008.1"/>
</dbReference>
<sequence length="373" mass="37890">MARRKDPLTEAEAEAAADTPAEAAAESPALPSDALPADALAAEILPHPDSAPADPAPGPSPSPPPRRGPGILGPLLGGALAALGGFALSHYNVFGLVPPPADLAPLAQADQDQAAALAALRSEVATVASRLAELEGAPASRPDTARLDDLDQRIAALETLPQDGDAGTAALAARLARLEQQLSAQPPAADQAEVDAALARLAEAEAEASRRADEATAAAEAAAHKARLDQLRETVASGVPFEAELAALNDPDLAASLSPHAAGIATLAALQADFPEAARQSLQLARANAPDTGWGARLTDFLAAQTGARSLTPREGDDPDAVLSRAEFALAEGRLADALAEVKTLPEPIRAPIADWIARAEARLAVLAALEGK</sequence>
<protein>
    <submittedName>
        <fullName evidence="2">COG4223 family protein</fullName>
    </submittedName>
</protein>
<keyword evidence="3" id="KW-1185">Reference proteome</keyword>
<name>A0ABV7DUF4_9RHOB</name>
<evidence type="ECO:0000313" key="2">
    <source>
        <dbReference type="EMBL" id="MFC3085869.1"/>
    </source>
</evidence>
<proteinExistence type="predicted"/>